<keyword evidence="8" id="KW-0106">Calcium</keyword>
<dbReference type="InterPro" id="IPR039055">
    <property type="entry name" value="MCU_fam"/>
</dbReference>
<dbReference type="PANTHER" id="PTHR13462:SF10">
    <property type="entry name" value="CALCIUM UNIPORTER PROTEIN, MITOCHONDRIAL"/>
    <property type="match status" value="1"/>
</dbReference>
<reference evidence="17" key="1">
    <citation type="submission" date="2020-01" db="EMBL/GenBank/DDBJ databases">
        <authorList>
            <person name="Mishra B."/>
        </authorList>
    </citation>
    <scope>NUCLEOTIDE SEQUENCE [LARGE SCALE GENOMIC DNA]</scope>
</reference>
<evidence type="ECO:0000256" key="9">
    <source>
        <dbReference type="ARBA" id="ARBA00022989"/>
    </source>
</evidence>
<evidence type="ECO:0000256" key="4">
    <source>
        <dbReference type="ARBA" id="ARBA00022568"/>
    </source>
</evidence>
<dbReference type="OrthoDB" id="278338at2759"/>
<dbReference type="GO" id="GO:1990246">
    <property type="term" value="C:uniplex complex"/>
    <property type="evidence" value="ECO:0007669"/>
    <property type="project" value="TreeGrafter"/>
</dbReference>
<keyword evidence="10" id="KW-0406">Ion transport</keyword>
<evidence type="ECO:0000256" key="8">
    <source>
        <dbReference type="ARBA" id="ARBA00022837"/>
    </source>
</evidence>
<evidence type="ECO:0000256" key="3">
    <source>
        <dbReference type="ARBA" id="ARBA00022448"/>
    </source>
</evidence>
<comment type="catalytic activity">
    <reaction evidence="14">
        <text>Ca(2+)(in) = Ca(2+)(out)</text>
        <dbReference type="Rhea" id="RHEA:29671"/>
        <dbReference type="ChEBI" id="CHEBI:29108"/>
    </reaction>
</comment>
<feature type="domain" description="Calcium uniporter protein C-terminal" evidence="16">
    <location>
        <begin position="1"/>
        <end position="100"/>
    </location>
</feature>
<keyword evidence="11" id="KW-0496">Mitochondrion</keyword>
<keyword evidence="13" id="KW-0407">Ion channel</keyword>
<evidence type="ECO:0000313" key="18">
    <source>
        <dbReference type="Proteomes" id="UP000467841"/>
    </source>
</evidence>
<gene>
    <name evidence="17" type="ORF">MERR_LOCUS23704</name>
</gene>
<keyword evidence="7" id="KW-0999">Mitochondrion inner membrane</keyword>
<comment type="caution">
    <text evidence="17">The sequence shown here is derived from an EMBL/GenBank/DDBJ whole genome shotgun (WGS) entry which is preliminary data.</text>
</comment>
<dbReference type="Pfam" id="PF04678">
    <property type="entry name" value="MCU"/>
    <property type="match status" value="1"/>
</dbReference>
<comment type="subcellular location">
    <subcellularLocation>
        <location evidence="1">Mitochondrion inner membrane</location>
        <topology evidence="1">Multi-pass membrane protein</topology>
    </subcellularLocation>
</comment>
<evidence type="ECO:0000256" key="7">
    <source>
        <dbReference type="ARBA" id="ARBA00022792"/>
    </source>
</evidence>
<dbReference type="EMBL" id="CACVBM020001163">
    <property type="protein sequence ID" value="CAA7036469.1"/>
    <property type="molecule type" value="Genomic_DNA"/>
</dbReference>
<keyword evidence="18" id="KW-1185">Reference proteome</keyword>
<name>A0A6D2J0J4_9BRAS</name>
<dbReference type="InterPro" id="IPR006769">
    <property type="entry name" value="MCU_C"/>
</dbReference>
<feature type="transmembrane region" description="Helical" evidence="15">
    <location>
        <begin position="15"/>
        <end position="36"/>
    </location>
</feature>
<evidence type="ECO:0000256" key="1">
    <source>
        <dbReference type="ARBA" id="ARBA00004448"/>
    </source>
</evidence>
<dbReference type="PANTHER" id="PTHR13462">
    <property type="entry name" value="CALCIUM UNIPORTER PROTEIN, MITOCHONDRIAL"/>
    <property type="match status" value="1"/>
</dbReference>
<protein>
    <recommendedName>
        <fullName evidence="16">Calcium uniporter protein C-terminal domain-containing protein</fullName>
    </recommendedName>
</protein>
<evidence type="ECO:0000256" key="5">
    <source>
        <dbReference type="ARBA" id="ARBA00022673"/>
    </source>
</evidence>
<keyword evidence="9 15" id="KW-1133">Transmembrane helix</keyword>
<evidence type="ECO:0000256" key="13">
    <source>
        <dbReference type="ARBA" id="ARBA00023303"/>
    </source>
</evidence>
<comment type="similarity">
    <text evidence="2">Belongs to the MCU (TC 1.A.77) family.</text>
</comment>
<evidence type="ECO:0000256" key="14">
    <source>
        <dbReference type="ARBA" id="ARBA00036634"/>
    </source>
</evidence>
<dbReference type="AlphaFoldDB" id="A0A6D2J0J4"/>
<evidence type="ECO:0000256" key="2">
    <source>
        <dbReference type="ARBA" id="ARBA00005653"/>
    </source>
</evidence>
<proteinExistence type="inferred from homology"/>
<dbReference type="Proteomes" id="UP000467841">
    <property type="component" value="Unassembled WGS sequence"/>
</dbReference>
<dbReference type="GO" id="GO:0005262">
    <property type="term" value="F:calcium channel activity"/>
    <property type="evidence" value="ECO:0007669"/>
    <property type="project" value="UniProtKB-KW"/>
</dbReference>
<keyword evidence="3" id="KW-0813">Transport</keyword>
<evidence type="ECO:0000313" key="17">
    <source>
        <dbReference type="EMBL" id="CAA7036469.1"/>
    </source>
</evidence>
<evidence type="ECO:0000256" key="10">
    <source>
        <dbReference type="ARBA" id="ARBA00023065"/>
    </source>
</evidence>
<evidence type="ECO:0000256" key="15">
    <source>
        <dbReference type="SAM" id="Phobius"/>
    </source>
</evidence>
<dbReference type="GO" id="GO:0015292">
    <property type="term" value="F:uniporter activity"/>
    <property type="evidence" value="ECO:0007669"/>
    <property type="project" value="TreeGrafter"/>
</dbReference>
<evidence type="ECO:0000259" key="16">
    <source>
        <dbReference type="Pfam" id="PF04678"/>
    </source>
</evidence>
<accession>A0A6D2J0J4</accession>
<keyword evidence="5" id="KW-0107">Calcium channel</keyword>
<keyword evidence="4" id="KW-0109">Calcium transport</keyword>
<evidence type="ECO:0000256" key="11">
    <source>
        <dbReference type="ARBA" id="ARBA00023128"/>
    </source>
</evidence>
<dbReference type="GO" id="GO:0036444">
    <property type="term" value="P:calcium import into the mitochondrion"/>
    <property type="evidence" value="ECO:0007669"/>
    <property type="project" value="UniProtKB-ARBA"/>
</dbReference>
<organism evidence="17 18">
    <name type="scientific">Microthlaspi erraticum</name>
    <dbReference type="NCBI Taxonomy" id="1685480"/>
    <lineage>
        <taxon>Eukaryota</taxon>
        <taxon>Viridiplantae</taxon>
        <taxon>Streptophyta</taxon>
        <taxon>Embryophyta</taxon>
        <taxon>Tracheophyta</taxon>
        <taxon>Spermatophyta</taxon>
        <taxon>Magnoliopsida</taxon>
        <taxon>eudicotyledons</taxon>
        <taxon>Gunneridae</taxon>
        <taxon>Pentapetalae</taxon>
        <taxon>rosids</taxon>
        <taxon>malvids</taxon>
        <taxon>Brassicales</taxon>
        <taxon>Brassicaceae</taxon>
        <taxon>Coluteocarpeae</taxon>
        <taxon>Microthlaspi</taxon>
    </lineage>
</organism>
<dbReference type="GO" id="GO:0051560">
    <property type="term" value="P:mitochondrial calcium ion homeostasis"/>
    <property type="evidence" value="ECO:0007669"/>
    <property type="project" value="InterPro"/>
</dbReference>
<keyword evidence="12 15" id="KW-0472">Membrane</keyword>
<keyword evidence="6 15" id="KW-0812">Transmembrane</keyword>
<evidence type="ECO:0000256" key="6">
    <source>
        <dbReference type="ARBA" id="ARBA00022692"/>
    </source>
</evidence>
<sequence length="124" mass="15111">MKEEIDVLAHQQVKKILWCGLGYSVVQIGLFIRLIFWEFSWDMMEPLTFFTTANGRIVDYAYFLLTSRDPTYQDFMKRLFLSRQRKLLKSRKFDVERFKVLERKWKMTSSSFFLVCFLPRERID</sequence>
<evidence type="ECO:0000256" key="12">
    <source>
        <dbReference type="ARBA" id="ARBA00023136"/>
    </source>
</evidence>